<protein>
    <submittedName>
        <fullName evidence="1">Uncharacterized protein</fullName>
    </submittedName>
</protein>
<reference evidence="1" key="1">
    <citation type="journal article" date="2019" name="Environ. Microbiol.">
        <title>Fungal ecological strategies reflected in gene transcription - a case study of two litter decomposers.</title>
        <authorList>
            <person name="Barbi F."/>
            <person name="Kohler A."/>
            <person name="Barry K."/>
            <person name="Baskaran P."/>
            <person name="Daum C."/>
            <person name="Fauchery L."/>
            <person name="Ihrmark K."/>
            <person name="Kuo A."/>
            <person name="LaButti K."/>
            <person name="Lipzen A."/>
            <person name="Morin E."/>
            <person name="Grigoriev I.V."/>
            <person name="Henrissat B."/>
            <person name="Lindahl B."/>
            <person name="Martin F."/>
        </authorList>
    </citation>
    <scope>NUCLEOTIDE SEQUENCE</scope>
    <source>
        <strain evidence="1">JB14</strain>
    </source>
</reference>
<evidence type="ECO:0000313" key="1">
    <source>
        <dbReference type="EMBL" id="KAE9394555.1"/>
    </source>
</evidence>
<dbReference type="EMBL" id="ML769547">
    <property type="protein sequence ID" value="KAE9394555.1"/>
    <property type="molecule type" value="Genomic_DNA"/>
</dbReference>
<keyword evidence="2" id="KW-1185">Reference proteome</keyword>
<dbReference type="Proteomes" id="UP000799118">
    <property type="component" value="Unassembled WGS sequence"/>
</dbReference>
<organism evidence="1 2">
    <name type="scientific">Gymnopus androsaceus JB14</name>
    <dbReference type="NCBI Taxonomy" id="1447944"/>
    <lineage>
        <taxon>Eukaryota</taxon>
        <taxon>Fungi</taxon>
        <taxon>Dikarya</taxon>
        <taxon>Basidiomycota</taxon>
        <taxon>Agaricomycotina</taxon>
        <taxon>Agaricomycetes</taxon>
        <taxon>Agaricomycetidae</taxon>
        <taxon>Agaricales</taxon>
        <taxon>Marasmiineae</taxon>
        <taxon>Omphalotaceae</taxon>
        <taxon>Gymnopus</taxon>
    </lineage>
</organism>
<accession>A0A6A4HBS5</accession>
<dbReference type="AlphaFoldDB" id="A0A6A4HBS5"/>
<proteinExistence type="predicted"/>
<evidence type="ECO:0000313" key="2">
    <source>
        <dbReference type="Proteomes" id="UP000799118"/>
    </source>
</evidence>
<name>A0A6A4HBS5_9AGAR</name>
<sequence length="76" mass="8342">MSPNNSQESVCPVGIKALQFCEFTLSLRLDNHSTKFDDDAASEKAIEKDIQAKGLGHPAAVGDEPTVAHRLRLFKF</sequence>
<gene>
    <name evidence="1" type="ORF">BT96DRAFT_998364</name>
</gene>